<dbReference type="SMART" id="SM00387">
    <property type="entry name" value="HATPase_c"/>
    <property type="match status" value="1"/>
</dbReference>
<dbReference type="PROSITE" id="PS50109">
    <property type="entry name" value="HIS_KIN"/>
    <property type="match status" value="1"/>
</dbReference>
<dbReference type="PANTHER" id="PTHR43065:SF46">
    <property type="entry name" value="C4-DICARBOXYLATE TRANSPORT SENSOR PROTEIN DCTB"/>
    <property type="match status" value="1"/>
</dbReference>
<dbReference type="Pfam" id="PF13589">
    <property type="entry name" value="HATPase_c_3"/>
    <property type="match status" value="1"/>
</dbReference>
<keyword evidence="11" id="KW-1185">Reference proteome</keyword>
<dbReference type="Gene3D" id="3.30.565.10">
    <property type="entry name" value="Histidine kinase-like ATPase, C-terminal domain"/>
    <property type="match status" value="2"/>
</dbReference>
<feature type="coiled-coil region" evidence="8">
    <location>
        <begin position="491"/>
        <end position="521"/>
    </location>
</feature>
<evidence type="ECO:0000256" key="6">
    <source>
        <dbReference type="ARBA" id="ARBA00022840"/>
    </source>
</evidence>
<dbReference type="PANTHER" id="PTHR43065">
    <property type="entry name" value="SENSOR HISTIDINE KINASE"/>
    <property type="match status" value="1"/>
</dbReference>
<keyword evidence="8" id="KW-0175">Coiled coil</keyword>
<protein>
    <recommendedName>
        <fullName evidence="2">histidine kinase</fullName>
        <ecNumber evidence="2">2.7.13.3</ecNumber>
    </recommendedName>
</protein>
<dbReference type="EC" id="2.7.13.3" evidence="2"/>
<dbReference type="Pfam" id="PF02518">
    <property type="entry name" value="HATPase_c"/>
    <property type="match status" value="1"/>
</dbReference>
<dbReference type="InterPro" id="IPR005467">
    <property type="entry name" value="His_kinase_dom"/>
</dbReference>
<sequence length="819" mass="93986">MKKLQFKTNSRHISQLGRELVTDFVTALVELIKNSYDADAYGVKIILDKPNTPQSRIVLIDTGTGMTQSDFENKWMVIGTNNKITEPYTPKGRKKAGKKGIGRFSVERLAEKVQIYSFPEFEPPYRVDINWNSFEEINIPALTQRIGILKDHQESTAAKFICNQLEYFMVTDKILQEDKDTVESILGTKSFEYPMFYKNETLRLLEDKVVPIIKKYEDIELLIGDVSSSLDTIDSQSESEVFTMLEELYIKFNLSKSQTGMILIMEGLRDEWKQRDIDKLQKELRLLVAPDFIESDPFKIELVAPEFKVEDIVLVNEILDLRYAKIDAEIFDNAQKSRITYSDKEGKNDIVEENYEKPLLCGNLKAEIYFFLRDSANLSDAESGYNFRFAQRILDTYCGIKIYRDNFRVKPYGDIGNDWLLLDQKKVKDTHGYLVGNNQVIGVVKIGDETNPLLIDATNREGIIENEAYSQLVSFLSKCTNLISDVRRKAYLAEQEEIQKLADEKKKIDSQFENLKELYKEDDFVKQIGKLSSNDEEVSAQKIDELLETYIAHTEKKKQGIEKIQNDYNRHYSETQKAYQAKIDFQESELNLYKNLASLGMLTGSFGHETSDIVSRIQTSLLLVNLYLDNGMDINQIKDVVSIVSGDFDRIYAYSNLIVNFLRKRKRTIDSEINLSSALKEVGGFYQTIVKSFDITLNFVCEDTIEYKIKQIDFESIVINMITNAFEQVKGRENRKITVTISQSASHLIIYFEDSGAGVPEGKEKEIFRPFETTKENGIGLGLNIVKDIVEKYHGDISVKRSETMLGAKFIVTLPKGDE</sequence>
<organism evidence="10 11">
    <name type="scientific">Blautia caecimuris</name>
    <dbReference type="NCBI Taxonomy" id="1796615"/>
    <lineage>
        <taxon>Bacteria</taxon>
        <taxon>Bacillati</taxon>
        <taxon>Bacillota</taxon>
        <taxon>Clostridia</taxon>
        <taxon>Lachnospirales</taxon>
        <taxon>Lachnospiraceae</taxon>
        <taxon>Blautia</taxon>
    </lineage>
</organism>
<evidence type="ECO:0000256" key="7">
    <source>
        <dbReference type="ARBA" id="ARBA00023012"/>
    </source>
</evidence>
<keyword evidence="6" id="KW-0067">ATP-binding</keyword>
<evidence type="ECO:0000313" key="10">
    <source>
        <dbReference type="EMBL" id="MET3752519.1"/>
    </source>
</evidence>
<name>A0ABV2M7Z0_9FIRM</name>
<evidence type="ECO:0000256" key="8">
    <source>
        <dbReference type="SAM" id="Coils"/>
    </source>
</evidence>
<gene>
    <name evidence="10" type="ORF">ABID24_003793</name>
</gene>
<evidence type="ECO:0000256" key="1">
    <source>
        <dbReference type="ARBA" id="ARBA00000085"/>
    </source>
</evidence>
<evidence type="ECO:0000256" key="5">
    <source>
        <dbReference type="ARBA" id="ARBA00022777"/>
    </source>
</evidence>
<keyword evidence="5 10" id="KW-0418">Kinase</keyword>
<evidence type="ECO:0000313" key="11">
    <source>
        <dbReference type="Proteomes" id="UP001549106"/>
    </source>
</evidence>
<dbReference type="PRINTS" id="PR00344">
    <property type="entry name" value="BCTRLSENSOR"/>
</dbReference>
<evidence type="ECO:0000256" key="2">
    <source>
        <dbReference type="ARBA" id="ARBA00012438"/>
    </source>
</evidence>
<evidence type="ECO:0000259" key="9">
    <source>
        <dbReference type="PROSITE" id="PS50109"/>
    </source>
</evidence>
<dbReference type="InterPro" id="IPR003594">
    <property type="entry name" value="HATPase_dom"/>
</dbReference>
<dbReference type="SUPFAM" id="SSF55874">
    <property type="entry name" value="ATPase domain of HSP90 chaperone/DNA topoisomerase II/histidine kinase"/>
    <property type="match status" value="2"/>
</dbReference>
<dbReference type="EMBL" id="JBEPMJ010000059">
    <property type="protein sequence ID" value="MET3752519.1"/>
    <property type="molecule type" value="Genomic_DNA"/>
</dbReference>
<dbReference type="InterPro" id="IPR036890">
    <property type="entry name" value="HATPase_C_sf"/>
</dbReference>
<comment type="catalytic activity">
    <reaction evidence="1">
        <text>ATP + protein L-histidine = ADP + protein N-phospho-L-histidine.</text>
        <dbReference type="EC" id="2.7.13.3"/>
    </reaction>
</comment>
<reference evidence="10 11" key="1">
    <citation type="submission" date="2024-06" db="EMBL/GenBank/DDBJ databases">
        <title>Genomic Encyclopedia of Type Strains, Phase IV (KMG-IV): sequencing the most valuable type-strain genomes for metagenomic binning, comparative biology and taxonomic classification.</title>
        <authorList>
            <person name="Goeker M."/>
        </authorList>
    </citation>
    <scope>NUCLEOTIDE SEQUENCE [LARGE SCALE GENOMIC DNA]</scope>
    <source>
        <strain evidence="10 11">DSM 29492</strain>
    </source>
</reference>
<evidence type="ECO:0000256" key="3">
    <source>
        <dbReference type="ARBA" id="ARBA00022679"/>
    </source>
</evidence>
<dbReference type="InterPro" id="IPR004358">
    <property type="entry name" value="Sig_transdc_His_kin-like_C"/>
</dbReference>
<keyword evidence="3" id="KW-0808">Transferase</keyword>
<keyword evidence="4" id="KW-0547">Nucleotide-binding</keyword>
<keyword evidence="7" id="KW-0902">Two-component regulatory system</keyword>
<proteinExistence type="predicted"/>
<evidence type="ECO:0000256" key="4">
    <source>
        <dbReference type="ARBA" id="ARBA00022741"/>
    </source>
</evidence>
<accession>A0ABV2M7Z0</accession>
<dbReference type="RefSeq" id="WP_022008418.1">
    <property type="nucleotide sequence ID" value="NZ_JANJZT010000058.1"/>
</dbReference>
<dbReference type="GO" id="GO:0016301">
    <property type="term" value="F:kinase activity"/>
    <property type="evidence" value="ECO:0007669"/>
    <property type="project" value="UniProtKB-KW"/>
</dbReference>
<comment type="caution">
    <text evidence="10">The sequence shown here is derived from an EMBL/GenBank/DDBJ whole genome shotgun (WGS) entry which is preliminary data.</text>
</comment>
<dbReference type="Proteomes" id="UP001549106">
    <property type="component" value="Unassembled WGS sequence"/>
</dbReference>
<feature type="domain" description="Histidine kinase" evidence="9">
    <location>
        <begin position="605"/>
        <end position="818"/>
    </location>
</feature>